<feature type="domain" description="3-hydroxyisobutyrate dehydrogenase-like NAD-binding" evidence="6">
    <location>
        <begin position="183"/>
        <end position="304"/>
    </location>
</feature>
<dbReference type="Proteomes" id="UP000268016">
    <property type="component" value="Unassembled WGS sequence"/>
</dbReference>
<dbReference type="Pfam" id="PF03446">
    <property type="entry name" value="NAD_binding_2"/>
    <property type="match status" value="1"/>
</dbReference>
<evidence type="ECO:0000256" key="2">
    <source>
        <dbReference type="ARBA" id="ARBA00023027"/>
    </source>
</evidence>
<dbReference type="GO" id="GO:0051287">
    <property type="term" value="F:NAD binding"/>
    <property type="evidence" value="ECO:0007669"/>
    <property type="project" value="InterPro"/>
</dbReference>
<evidence type="ECO:0000313" key="7">
    <source>
        <dbReference type="EMBL" id="ROU04248.1"/>
    </source>
</evidence>
<dbReference type="SUPFAM" id="SSF48179">
    <property type="entry name" value="6-phosphogluconate dehydrogenase C-terminal domain-like"/>
    <property type="match status" value="1"/>
</dbReference>
<dbReference type="GO" id="GO:0050661">
    <property type="term" value="F:NADP binding"/>
    <property type="evidence" value="ECO:0007669"/>
    <property type="project" value="InterPro"/>
</dbReference>
<sequence>MTGPRRDPRRDHSQNRMRGGVAMKVGIVGLGIMGSAYARNLVKAGVSVEGADPSEAAREKAAGLGAVAHEKVGPWLADCDFVILSLISPGVLIEVAGELAQVLKPGQIVLDTGTFALADKLAAKEALEPAGAVLLDCTVSGTGAQAWEADLVFMASGPADAVRGATPMLERISKSVIHAGEFGAGIAMKFVANHAVALHNAAAAETLHYAEALGLDLQLVYRMLSGGAGQSKMSDLRLPLMIEQRYEPPTASLKMFEKDLRVIGEDLAAHGLDLPIFDAVRALYKEADRTLPESYDTAAVYEVYRASGS</sequence>
<dbReference type="InterPro" id="IPR015815">
    <property type="entry name" value="HIBADH-related"/>
</dbReference>
<evidence type="ECO:0000313" key="8">
    <source>
        <dbReference type="Proteomes" id="UP000268016"/>
    </source>
</evidence>
<accession>A0A3N2R9Z4</accession>
<organism evidence="7 8">
    <name type="scientific">Histidinibacterium lentulum</name>
    <dbReference type="NCBI Taxonomy" id="2480588"/>
    <lineage>
        <taxon>Bacteria</taxon>
        <taxon>Pseudomonadati</taxon>
        <taxon>Pseudomonadota</taxon>
        <taxon>Alphaproteobacteria</taxon>
        <taxon>Rhodobacterales</taxon>
        <taxon>Paracoccaceae</taxon>
        <taxon>Histidinibacterium</taxon>
    </lineage>
</organism>
<protein>
    <submittedName>
        <fullName evidence="7">NAD(P)-dependent oxidoreductase</fullName>
    </submittedName>
</protein>
<evidence type="ECO:0000256" key="3">
    <source>
        <dbReference type="PIRSR" id="PIRSR000103-1"/>
    </source>
</evidence>
<evidence type="ECO:0000259" key="5">
    <source>
        <dbReference type="Pfam" id="PF03446"/>
    </source>
</evidence>
<dbReference type="InterPro" id="IPR013328">
    <property type="entry name" value="6PGD_dom2"/>
</dbReference>
<keyword evidence="4" id="KW-1133">Transmembrane helix</keyword>
<keyword evidence="4" id="KW-0812">Transmembrane</keyword>
<dbReference type="PANTHER" id="PTHR43060">
    <property type="entry name" value="3-HYDROXYISOBUTYRATE DEHYDROGENASE-LIKE 1, MITOCHONDRIAL-RELATED"/>
    <property type="match status" value="1"/>
</dbReference>
<proteinExistence type="predicted"/>
<dbReference type="AlphaFoldDB" id="A0A3N2R9Z4"/>
<dbReference type="Pfam" id="PF14833">
    <property type="entry name" value="NAD_binding_11"/>
    <property type="match status" value="1"/>
</dbReference>
<dbReference type="SUPFAM" id="SSF51735">
    <property type="entry name" value="NAD(P)-binding Rossmann-fold domains"/>
    <property type="match status" value="1"/>
</dbReference>
<keyword evidence="4" id="KW-0472">Membrane</keyword>
<dbReference type="InterPro" id="IPR036291">
    <property type="entry name" value="NAD(P)-bd_dom_sf"/>
</dbReference>
<dbReference type="OrthoDB" id="9812907at2"/>
<evidence type="ECO:0000256" key="1">
    <source>
        <dbReference type="ARBA" id="ARBA00023002"/>
    </source>
</evidence>
<evidence type="ECO:0000256" key="4">
    <source>
        <dbReference type="SAM" id="Phobius"/>
    </source>
</evidence>
<dbReference type="Gene3D" id="3.40.50.720">
    <property type="entry name" value="NAD(P)-binding Rossmann-like Domain"/>
    <property type="match status" value="1"/>
</dbReference>
<dbReference type="GO" id="GO:0016491">
    <property type="term" value="F:oxidoreductase activity"/>
    <property type="evidence" value="ECO:0007669"/>
    <property type="project" value="UniProtKB-KW"/>
</dbReference>
<comment type="caution">
    <text evidence="7">The sequence shown here is derived from an EMBL/GenBank/DDBJ whole genome shotgun (WGS) entry which is preliminary data.</text>
</comment>
<feature type="domain" description="6-phosphogluconate dehydrogenase NADP-binding" evidence="5">
    <location>
        <begin position="24"/>
        <end position="180"/>
    </location>
</feature>
<dbReference type="Gene3D" id="1.10.1040.10">
    <property type="entry name" value="N-(1-d-carboxylethyl)-l-norvaline Dehydrogenase, domain 2"/>
    <property type="match status" value="1"/>
</dbReference>
<evidence type="ECO:0000259" key="6">
    <source>
        <dbReference type="Pfam" id="PF14833"/>
    </source>
</evidence>
<dbReference type="InterPro" id="IPR006115">
    <property type="entry name" value="6PGDH_NADP-bd"/>
</dbReference>
<gene>
    <name evidence="7" type="ORF">EAT49_02330</name>
</gene>
<dbReference type="EMBL" id="RDRB01000001">
    <property type="protein sequence ID" value="ROU04248.1"/>
    <property type="molecule type" value="Genomic_DNA"/>
</dbReference>
<dbReference type="PIRSF" id="PIRSF000103">
    <property type="entry name" value="HIBADH"/>
    <property type="match status" value="1"/>
</dbReference>
<reference evidence="7 8" key="1">
    <citation type="submission" date="2018-10" db="EMBL/GenBank/DDBJ databases">
        <title>Histidinibacterium lentulum gen. nov., sp. nov., a marine bacterium from the culture broth of Picochlorum sp. 122.</title>
        <authorList>
            <person name="Wang G."/>
        </authorList>
    </citation>
    <scope>NUCLEOTIDE SEQUENCE [LARGE SCALE GENOMIC DNA]</scope>
    <source>
        <strain evidence="7 8">B17</strain>
    </source>
</reference>
<feature type="transmembrane region" description="Helical" evidence="4">
    <location>
        <begin position="21"/>
        <end position="38"/>
    </location>
</feature>
<dbReference type="InterPro" id="IPR029154">
    <property type="entry name" value="HIBADH-like_NADP-bd"/>
</dbReference>
<keyword evidence="1" id="KW-0560">Oxidoreductase</keyword>
<name>A0A3N2R9Z4_9RHOB</name>
<feature type="active site" evidence="3">
    <location>
        <position position="189"/>
    </location>
</feature>
<keyword evidence="8" id="KW-1185">Reference proteome</keyword>
<keyword evidence="2" id="KW-0520">NAD</keyword>
<dbReference type="PANTHER" id="PTHR43060:SF15">
    <property type="entry name" value="3-HYDROXYISOBUTYRATE DEHYDROGENASE-LIKE 1, MITOCHONDRIAL-RELATED"/>
    <property type="match status" value="1"/>
</dbReference>
<dbReference type="InterPro" id="IPR008927">
    <property type="entry name" value="6-PGluconate_DH-like_C_sf"/>
</dbReference>